<keyword evidence="1" id="KW-0472">Membrane</keyword>
<accession>A0A8H7E520</accession>
<proteinExistence type="predicted"/>
<name>A0A8H7E520_9EURO</name>
<sequence>MDGRLTAGILIGLSVLILVFLLFLPFLICRHGYQQLMMPIYSILDFLCRFFYEPRSTAFHSTVHILRFFSNACENLKQWLGRTYARKLRPHLRISEAPWLPLHEIPLQRMSPQGHSYSRNSGPGASQSFIHLPFDVRIMVYRQYLRLFPRTCWHITTTLRADPKFLSAMAFIRTCRLVREELAPLMFQSLEFETDTKYPFFRNMSTSLTSEIRNLSLHFRPSTEVDFIHAILIQDLHHMKALHKVTITVADKVPVDLDRELAHILCRFKRAHTSLKSLTVKTSMIFATATADLVLTQAMNRLVTVLLPLFGPHPAFRASVWAKEVGTGRFRPATGWFCRVAPGDDPDWVGGPDEAA</sequence>
<dbReference type="EMBL" id="JAACFV010000026">
    <property type="protein sequence ID" value="KAF7510774.1"/>
    <property type="molecule type" value="Genomic_DNA"/>
</dbReference>
<organism evidence="2 3">
    <name type="scientific">Endocarpon pusillum</name>
    <dbReference type="NCBI Taxonomy" id="364733"/>
    <lineage>
        <taxon>Eukaryota</taxon>
        <taxon>Fungi</taxon>
        <taxon>Dikarya</taxon>
        <taxon>Ascomycota</taxon>
        <taxon>Pezizomycotina</taxon>
        <taxon>Eurotiomycetes</taxon>
        <taxon>Chaetothyriomycetidae</taxon>
        <taxon>Verrucariales</taxon>
        <taxon>Verrucariaceae</taxon>
        <taxon>Endocarpon</taxon>
    </lineage>
</organism>
<keyword evidence="1" id="KW-0812">Transmembrane</keyword>
<evidence type="ECO:0000313" key="3">
    <source>
        <dbReference type="Proteomes" id="UP000606974"/>
    </source>
</evidence>
<gene>
    <name evidence="2" type="ORF">GJ744_005874</name>
</gene>
<keyword evidence="1" id="KW-1133">Transmembrane helix</keyword>
<feature type="transmembrane region" description="Helical" evidence="1">
    <location>
        <begin position="6"/>
        <end position="28"/>
    </location>
</feature>
<evidence type="ECO:0000256" key="1">
    <source>
        <dbReference type="SAM" id="Phobius"/>
    </source>
</evidence>
<comment type="caution">
    <text evidence="2">The sequence shown here is derived from an EMBL/GenBank/DDBJ whole genome shotgun (WGS) entry which is preliminary data.</text>
</comment>
<keyword evidence="3" id="KW-1185">Reference proteome</keyword>
<dbReference type="Proteomes" id="UP000606974">
    <property type="component" value="Unassembled WGS sequence"/>
</dbReference>
<reference evidence="2" key="1">
    <citation type="submission" date="2020-02" db="EMBL/GenBank/DDBJ databases">
        <authorList>
            <person name="Palmer J.M."/>
        </authorList>
    </citation>
    <scope>NUCLEOTIDE SEQUENCE</scope>
    <source>
        <strain evidence="2">EPUS1.4</strain>
        <tissue evidence="2">Thallus</tissue>
    </source>
</reference>
<protein>
    <submittedName>
        <fullName evidence="2">Uncharacterized protein</fullName>
    </submittedName>
</protein>
<dbReference type="AlphaFoldDB" id="A0A8H7E520"/>
<evidence type="ECO:0000313" key="2">
    <source>
        <dbReference type="EMBL" id="KAF7510774.1"/>
    </source>
</evidence>